<dbReference type="PROSITE" id="PS00356">
    <property type="entry name" value="HTH_LACI_1"/>
    <property type="match status" value="1"/>
</dbReference>
<feature type="domain" description="HTH lacI-type" evidence="5">
    <location>
        <begin position="3"/>
        <end position="57"/>
    </location>
</feature>
<evidence type="ECO:0000256" key="2">
    <source>
        <dbReference type="ARBA" id="ARBA00023015"/>
    </source>
</evidence>
<accession>A0ABV6MAT2</accession>
<dbReference type="InterPro" id="IPR028082">
    <property type="entry name" value="Peripla_BP_I"/>
</dbReference>
<name>A0ABV6MAT2_9ACTN</name>
<dbReference type="GO" id="GO:0003677">
    <property type="term" value="F:DNA binding"/>
    <property type="evidence" value="ECO:0007669"/>
    <property type="project" value="UniProtKB-KW"/>
</dbReference>
<proteinExistence type="predicted"/>
<keyword evidence="1" id="KW-0678">Repressor</keyword>
<dbReference type="Pfam" id="PF13377">
    <property type="entry name" value="Peripla_BP_3"/>
    <property type="match status" value="1"/>
</dbReference>
<evidence type="ECO:0000256" key="1">
    <source>
        <dbReference type="ARBA" id="ARBA00022491"/>
    </source>
</evidence>
<evidence type="ECO:0000313" key="6">
    <source>
        <dbReference type="EMBL" id="MFC0531664.1"/>
    </source>
</evidence>
<gene>
    <name evidence="6" type="ORF">ACFFIA_28860</name>
</gene>
<evidence type="ECO:0000256" key="3">
    <source>
        <dbReference type="ARBA" id="ARBA00023125"/>
    </source>
</evidence>
<dbReference type="PANTHER" id="PTHR30146:SF148">
    <property type="entry name" value="HTH-TYPE TRANSCRIPTIONAL REPRESSOR PURR-RELATED"/>
    <property type="match status" value="1"/>
</dbReference>
<dbReference type="SMART" id="SM00354">
    <property type="entry name" value="HTH_LACI"/>
    <property type="match status" value="1"/>
</dbReference>
<evidence type="ECO:0000313" key="7">
    <source>
        <dbReference type="Proteomes" id="UP001589867"/>
    </source>
</evidence>
<dbReference type="PROSITE" id="PS50932">
    <property type="entry name" value="HTH_LACI_2"/>
    <property type="match status" value="1"/>
</dbReference>
<keyword evidence="3 6" id="KW-0238">DNA-binding</keyword>
<sequence length="326" mass="34419">MTVTIREVAQAAGVSVATVSRVLTGKDRVAEQTRRAVLQACKDLDYQPDALAASLRSGSSSSVGMLVPDITNSFFPAVVQAAEQGFAEAGLDVVFCDASNDVAVEAQRLQTLLRRRVDALLVCPVHATGSAPALRSAARSTRVAQLERRAVDELDFIGVDQRAGMSQLVRHLASSGARTAVFAGATSALSSIKDRSTAFTEACEVHGIEAWPVEDLDFPSARNGRAFTRRLVERGDLPDAIACANDDVASGVILELRDLGVRCPADVLVTGYDDVPVAALLGLTTIAQPLRDLGREVVHLLSHENGTPRQVLLAPALVVRASTSGS</sequence>
<dbReference type="CDD" id="cd06267">
    <property type="entry name" value="PBP1_LacI_sugar_binding-like"/>
    <property type="match status" value="1"/>
</dbReference>
<dbReference type="InterPro" id="IPR000843">
    <property type="entry name" value="HTH_LacI"/>
</dbReference>
<comment type="caution">
    <text evidence="6">The sequence shown here is derived from an EMBL/GenBank/DDBJ whole genome shotgun (WGS) entry which is preliminary data.</text>
</comment>
<dbReference type="InterPro" id="IPR010982">
    <property type="entry name" value="Lambda_DNA-bd_dom_sf"/>
</dbReference>
<organism evidence="6 7">
    <name type="scientific">Phytohabitans kaempferiae</name>
    <dbReference type="NCBI Taxonomy" id="1620943"/>
    <lineage>
        <taxon>Bacteria</taxon>
        <taxon>Bacillati</taxon>
        <taxon>Actinomycetota</taxon>
        <taxon>Actinomycetes</taxon>
        <taxon>Micromonosporales</taxon>
        <taxon>Micromonosporaceae</taxon>
    </lineage>
</organism>
<keyword evidence="7" id="KW-1185">Reference proteome</keyword>
<keyword evidence="2" id="KW-0805">Transcription regulation</keyword>
<dbReference type="Gene3D" id="1.10.260.40">
    <property type="entry name" value="lambda repressor-like DNA-binding domains"/>
    <property type="match status" value="1"/>
</dbReference>
<protein>
    <submittedName>
        <fullName evidence="6">LacI family DNA-binding transcriptional regulator</fullName>
    </submittedName>
</protein>
<dbReference type="SUPFAM" id="SSF47413">
    <property type="entry name" value="lambda repressor-like DNA-binding domains"/>
    <property type="match status" value="1"/>
</dbReference>
<reference evidence="6 7" key="1">
    <citation type="submission" date="2024-09" db="EMBL/GenBank/DDBJ databases">
        <authorList>
            <person name="Sun Q."/>
            <person name="Mori K."/>
        </authorList>
    </citation>
    <scope>NUCLEOTIDE SEQUENCE [LARGE SCALE GENOMIC DNA]</scope>
    <source>
        <strain evidence="6 7">TBRC 3947</strain>
    </source>
</reference>
<dbReference type="PANTHER" id="PTHR30146">
    <property type="entry name" value="LACI-RELATED TRANSCRIPTIONAL REPRESSOR"/>
    <property type="match status" value="1"/>
</dbReference>
<dbReference type="EMBL" id="JBHLUH010000060">
    <property type="protein sequence ID" value="MFC0531664.1"/>
    <property type="molecule type" value="Genomic_DNA"/>
</dbReference>
<dbReference type="RefSeq" id="WP_377256456.1">
    <property type="nucleotide sequence ID" value="NZ_JBHLUH010000060.1"/>
</dbReference>
<evidence type="ECO:0000256" key="4">
    <source>
        <dbReference type="ARBA" id="ARBA00023163"/>
    </source>
</evidence>
<dbReference type="InterPro" id="IPR046335">
    <property type="entry name" value="LacI/GalR-like_sensor"/>
</dbReference>
<keyword evidence="4" id="KW-0804">Transcription</keyword>
<dbReference type="Proteomes" id="UP001589867">
    <property type="component" value="Unassembled WGS sequence"/>
</dbReference>
<evidence type="ECO:0000259" key="5">
    <source>
        <dbReference type="PROSITE" id="PS50932"/>
    </source>
</evidence>
<dbReference type="Pfam" id="PF00356">
    <property type="entry name" value="LacI"/>
    <property type="match status" value="1"/>
</dbReference>
<dbReference type="SUPFAM" id="SSF53822">
    <property type="entry name" value="Periplasmic binding protein-like I"/>
    <property type="match status" value="1"/>
</dbReference>
<dbReference type="Gene3D" id="3.40.50.2300">
    <property type="match status" value="2"/>
</dbReference>
<dbReference type="PRINTS" id="PR00036">
    <property type="entry name" value="HTHLACI"/>
</dbReference>
<dbReference type="CDD" id="cd01392">
    <property type="entry name" value="HTH_LacI"/>
    <property type="match status" value="1"/>
</dbReference>